<name>A0ABX0RI52_9GAMM</name>
<evidence type="ECO:0000313" key="1">
    <source>
        <dbReference type="EMBL" id="NIG17318.1"/>
    </source>
</evidence>
<comment type="caution">
    <text evidence="1">The sequence shown here is derived from an EMBL/GenBank/DDBJ whole genome shotgun (WGS) entry which is preliminary data.</text>
</comment>
<dbReference type="RefSeq" id="WP_166718843.1">
    <property type="nucleotide sequence ID" value="NZ_VWXC01000001.1"/>
</dbReference>
<dbReference type="EMBL" id="VWXC01000001">
    <property type="protein sequence ID" value="NIG17318.1"/>
    <property type="molecule type" value="Genomic_DNA"/>
</dbReference>
<dbReference type="Pfam" id="PF05766">
    <property type="entry name" value="NinG"/>
    <property type="match status" value="1"/>
</dbReference>
<reference evidence="1 2" key="1">
    <citation type="journal article" date="2019" name="bioRxiv">
        <title>Bacteria contribute to plant secondary compound degradation in a generalist herbivore system.</title>
        <authorList>
            <person name="Francoeur C.B."/>
            <person name="Khadempour L."/>
            <person name="Moreira-Soto R.D."/>
            <person name="Gotting K."/>
            <person name="Book A.J."/>
            <person name="Pinto-Tomas A.A."/>
            <person name="Keefover-Ring K."/>
            <person name="Currie C.R."/>
        </authorList>
    </citation>
    <scope>NUCLEOTIDE SEQUENCE [LARGE SCALE GENOMIC DNA]</scope>
    <source>
        <strain evidence="1">Al-1710</strain>
    </source>
</reference>
<evidence type="ECO:0000313" key="2">
    <source>
        <dbReference type="Proteomes" id="UP001515780"/>
    </source>
</evidence>
<dbReference type="Proteomes" id="UP001515780">
    <property type="component" value="Unassembled WGS sequence"/>
</dbReference>
<dbReference type="InterPro" id="IPR008713">
    <property type="entry name" value="Phage_lambda_NinG"/>
</dbReference>
<sequence>MIAYAKEKICPICNASFVPWMTTQHVCGNYRCALAWNRLQDERHKARAERRLSRAQSHTQQKTWSEYNKAAQNAFNRYIRIRDQGRACHACGCQLNDNNPNKSGAFVDASHYRSRGSASHLRFNVFNCVTCCWHCNRELSGNIPQLRKGLIKRFGLSIVIRLEVDNVFHRHSIPDLIRIADVFKRRGDHLLSLRKGKQFI</sequence>
<proteinExistence type="predicted"/>
<gene>
    <name evidence="1" type="ORF">F3J37_01325</name>
</gene>
<accession>A0ABX0RI52</accession>
<keyword evidence="2" id="KW-1185">Reference proteome</keyword>
<evidence type="ECO:0008006" key="3">
    <source>
        <dbReference type="Google" id="ProtNLM"/>
    </source>
</evidence>
<organism evidence="1 2">
    <name type="scientific">Candidatus Pantoea communis</name>
    <dbReference type="NCBI Taxonomy" id="2608354"/>
    <lineage>
        <taxon>Bacteria</taxon>
        <taxon>Pseudomonadati</taxon>
        <taxon>Pseudomonadota</taxon>
        <taxon>Gammaproteobacteria</taxon>
        <taxon>Enterobacterales</taxon>
        <taxon>Erwiniaceae</taxon>
        <taxon>Pantoea</taxon>
    </lineage>
</organism>
<protein>
    <recommendedName>
        <fullName evidence="3">Protein ninG</fullName>
    </recommendedName>
</protein>